<protein>
    <recommendedName>
        <fullName evidence="3">Transcription initiation factor TFIID subunit 4</fullName>
    </recommendedName>
    <alternativeName>
        <fullName evidence="8">TBP-associated factor 4</fullName>
    </alternativeName>
</protein>
<dbReference type="GeneID" id="66114916"/>
<feature type="region of interest" description="Disordered" evidence="9">
    <location>
        <begin position="1"/>
        <end position="33"/>
    </location>
</feature>
<dbReference type="EMBL" id="JAHMUF010000016">
    <property type="protein sequence ID" value="KAG7192759.1"/>
    <property type="molecule type" value="Genomic_DNA"/>
</dbReference>
<evidence type="ECO:0000256" key="9">
    <source>
        <dbReference type="SAM" id="MobiDB-lite"/>
    </source>
</evidence>
<dbReference type="PANTHER" id="PTHR15138:SF14">
    <property type="entry name" value="TRANSCRIPTION INITIATION FACTOR TFIID SUBUNIT 4"/>
    <property type="match status" value="1"/>
</dbReference>
<dbReference type="GO" id="GO:0005669">
    <property type="term" value="C:transcription factor TFIID complex"/>
    <property type="evidence" value="ECO:0007669"/>
    <property type="project" value="InterPro"/>
</dbReference>
<dbReference type="PANTHER" id="PTHR15138">
    <property type="entry name" value="TRANSCRIPTION INITIATION FACTOR TFIID SUBUNIT 4"/>
    <property type="match status" value="1"/>
</dbReference>
<comment type="similarity">
    <text evidence="2">Belongs to the TAF4 family.</text>
</comment>
<dbReference type="GO" id="GO:0003677">
    <property type="term" value="F:DNA binding"/>
    <property type="evidence" value="ECO:0007669"/>
    <property type="project" value="TreeGrafter"/>
</dbReference>
<evidence type="ECO:0000256" key="6">
    <source>
        <dbReference type="ARBA" id="ARBA00023242"/>
    </source>
</evidence>
<evidence type="ECO:0000256" key="3">
    <source>
        <dbReference type="ARBA" id="ARBA00017306"/>
    </source>
</evidence>
<keyword evidence="5" id="KW-0804">Transcription</keyword>
<dbReference type="AlphaFoldDB" id="A0A9P7V7E6"/>
<keyword evidence="4" id="KW-0805">Transcription regulation</keyword>
<evidence type="ECO:0000256" key="1">
    <source>
        <dbReference type="ARBA" id="ARBA00004123"/>
    </source>
</evidence>
<dbReference type="InterPro" id="IPR045144">
    <property type="entry name" value="TAF4"/>
</dbReference>
<evidence type="ECO:0000256" key="5">
    <source>
        <dbReference type="ARBA" id="ARBA00023163"/>
    </source>
</evidence>
<dbReference type="Proteomes" id="UP000790833">
    <property type="component" value="Unassembled WGS sequence"/>
</dbReference>
<comment type="caution">
    <text evidence="11">The sequence shown here is derived from an EMBL/GenBank/DDBJ whole genome shotgun (WGS) entry which is preliminary data.</text>
</comment>
<dbReference type="CDD" id="cd08045">
    <property type="entry name" value="HFD_TAF4"/>
    <property type="match status" value="1"/>
</dbReference>
<sequence length="443" mass="48481">MEGSTGEKRPSEATTNDTPQTETPDGKRPGLDQQLDELFSTDPLAEFGGESLELDAITDDMIDTQLFLDDIPMMNMTSNANVNVSKKFPTSTSTQFSGGEGVDMIKSHSMTDILRNTQMQHAFTKSGLGPGSGSGPGYFGGGDILRSTNSHTNLPSAVKGGAGDKPVDARNLNDALAVAGVDLQQEEELLALLQLERRGGYDIPRGDYRMPMRIQRPPQTFLYQGHLAGFMHRIAKQNGVAQNFFIEMDILELMLASCETWLSNILTKTVIHSRHRRRNIASTVSSSLKHRTKNVPTVARSEISRELRNLANKQKELEEKRVLKRIALGLEKSSENGYGDEDNKAGAEETLHRAANATAAMMTTGKKKYSWATSGAGSDETSSEKDGKGKKSLIISRRGDNGLRFREIRTGAAITMKDLLTAIENERIGTSRALVKGYAKLKD</sequence>
<evidence type="ECO:0000256" key="8">
    <source>
        <dbReference type="ARBA" id="ARBA00031747"/>
    </source>
</evidence>
<accession>A0A9P7V7E6</accession>
<organism evidence="11 12">
    <name type="scientific">Scheffersomyces spartinae</name>
    <dbReference type="NCBI Taxonomy" id="45513"/>
    <lineage>
        <taxon>Eukaryota</taxon>
        <taxon>Fungi</taxon>
        <taxon>Dikarya</taxon>
        <taxon>Ascomycota</taxon>
        <taxon>Saccharomycotina</taxon>
        <taxon>Pichiomycetes</taxon>
        <taxon>Debaryomycetaceae</taxon>
        <taxon>Scheffersomyces</taxon>
    </lineage>
</organism>
<feature type="compositionally biased region" description="Polar residues" evidence="9">
    <location>
        <begin position="371"/>
        <end position="380"/>
    </location>
</feature>
<evidence type="ECO:0000256" key="2">
    <source>
        <dbReference type="ARBA" id="ARBA00006178"/>
    </source>
</evidence>
<proteinExistence type="inferred from homology"/>
<evidence type="ECO:0000256" key="7">
    <source>
        <dbReference type="ARBA" id="ARBA00025346"/>
    </source>
</evidence>
<dbReference type="Pfam" id="PF05236">
    <property type="entry name" value="TAF4"/>
    <property type="match status" value="1"/>
</dbReference>
<reference evidence="11" key="1">
    <citation type="submission" date="2021-03" db="EMBL/GenBank/DDBJ databases">
        <authorList>
            <person name="Palmer J.M."/>
        </authorList>
    </citation>
    <scope>NUCLEOTIDE SEQUENCE</scope>
    <source>
        <strain evidence="11">ARV_011</strain>
    </source>
</reference>
<evidence type="ECO:0000313" key="12">
    <source>
        <dbReference type="Proteomes" id="UP000790833"/>
    </source>
</evidence>
<keyword evidence="6" id="KW-0539">Nucleus</keyword>
<comment type="function">
    <text evidence="7">Functions as a component of the DNA-binding general transcription factor complex TFIID. Binding of TFIID to a promoter (with or without TATA element) is the initial step in pre-initiation complex (PIC) formation. TFIID plays a key role in the regulation of gene expression by RNA polymerase II through different activities such as transcription activator interaction, core promoter recognition and selectivity, TFIIA and TFIIB interaction, chromatin modification (histone acetylation by TAF1), facilitation of DNA opening and initiation of transcription.</text>
</comment>
<comment type="subcellular location">
    <subcellularLocation>
        <location evidence="1">Nucleus</location>
    </subcellularLocation>
</comment>
<name>A0A9P7V7E6_9ASCO</name>
<keyword evidence="12" id="KW-1185">Reference proteome</keyword>
<dbReference type="RefSeq" id="XP_043048309.1">
    <property type="nucleotide sequence ID" value="XM_043192337.1"/>
</dbReference>
<gene>
    <name evidence="11" type="primary">TAF4</name>
    <name evidence="11" type="ORF">KQ657_001542</name>
</gene>
<feature type="compositionally biased region" description="Polar residues" evidence="9">
    <location>
        <begin position="12"/>
        <end position="23"/>
    </location>
</feature>
<dbReference type="InterPro" id="IPR007900">
    <property type="entry name" value="TAF4_C"/>
</dbReference>
<feature type="domain" description="Transcription initiation factor TFIID component TAF4 C-terminal" evidence="10">
    <location>
        <begin position="172"/>
        <end position="438"/>
    </location>
</feature>
<evidence type="ECO:0000313" key="11">
    <source>
        <dbReference type="EMBL" id="KAG7192759.1"/>
    </source>
</evidence>
<evidence type="ECO:0000256" key="4">
    <source>
        <dbReference type="ARBA" id="ARBA00023015"/>
    </source>
</evidence>
<dbReference type="OrthoDB" id="21060at2759"/>
<dbReference type="GO" id="GO:0006367">
    <property type="term" value="P:transcription initiation at RNA polymerase II promoter"/>
    <property type="evidence" value="ECO:0007669"/>
    <property type="project" value="TreeGrafter"/>
</dbReference>
<dbReference type="GO" id="GO:0016251">
    <property type="term" value="F:RNA polymerase II general transcription initiation factor activity"/>
    <property type="evidence" value="ECO:0007669"/>
    <property type="project" value="TreeGrafter"/>
</dbReference>
<feature type="compositionally biased region" description="Basic and acidic residues" evidence="9">
    <location>
        <begin position="1"/>
        <end position="11"/>
    </location>
</feature>
<evidence type="ECO:0000259" key="10">
    <source>
        <dbReference type="Pfam" id="PF05236"/>
    </source>
</evidence>
<feature type="region of interest" description="Disordered" evidence="9">
    <location>
        <begin position="367"/>
        <end position="393"/>
    </location>
</feature>